<proteinExistence type="predicted"/>
<name>A0ACD4D4R9_9HYPH</name>
<sequence length="58" mass="6392">MSTQVGSLPLNRPGNDNQIKVARAGHSNLDVTVMRDLSILLAVAVVLILVFQTQRKHR</sequence>
<evidence type="ECO:0000313" key="1">
    <source>
        <dbReference type="EMBL" id="UXN60693.1"/>
    </source>
</evidence>
<gene>
    <name evidence="1" type="ORF">N8E88_30155</name>
</gene>
<protein>
    <submittedName>
        <fullName evidence="1">Uncharacterized protein</fullName>
    </submittedName>
</protein>
<dbReference type="EMBL" id="CP104973">
    <property type="protein sequence ID" value="UXN60693.1"/>
    <property type="molecule type" value="Genomic_DNA"/>
</dbReference>
<organism evidence="1 2">
    <name type="scientific">Phyllobacterium zundukense</name>
    <dbReference type="NCBI Taxonomy" id="1867719"/>
    <lineage>
        <taxon>Bacteria</taxon>
        <taxon>Pseudomonadati</taxon>
        <taxon>Pseudomonadota</taxon>
        <taxon>Alphaproteobacteria</taxon>
        <taxon>Hyphomicrobiales</taxon>
        <taxon>Phyllobacteriaceae</taxon>
        <taxon>Phyllobacterium</taxon>
    </lineage>
</organism>
<evidence type="ECO:0000313" key="2">
    <source>
        <dbReference type="Proteomes" id="UP001061991"/>
    </source>
</evidence>
<reference evidence="1" key="1">
    <citation type="submission" date="2022-09" db="EMBL/GenBank/DDBJ databases">
        <title>Interaction between co-microsymbionts with complementary sets of symbiotic genes in legume-rhizobium systems.</title>
        <authorList>
            <person name="Safronova V."/>
            <person name="Sazanova A."/>
            <person name="Afonin A."/>
            <person name="Chirak E."/>
        </authorList>
    </citation>
    <scope>NUCLEOTIDE SEQUENCE</scope>
    <source>
        <strain evidence="1">A18/3m</strain>
    </source>
</reference>
<dbReference type="Proteomes" id="UP001061991">
    <property type="component" value="Chromosome"/>
</dbReference>
<accession>A0ACD4D4R9</accession>
<keyword evidence="2" id="KW-1185">Reference proteome</keyword>